<evidence type="ECO:0000313" key="1">
    <source>
        <dbReference type="EMBL" id="QQO09307.1"/>
    </source>
</evidence>
<dbReference type="AlphaFoldDB" id="A0A7T7XN55"/>
<dbReference type="Pfam" id="PF13036">
    <property type="entry name" value="LpoB"/>
    <property type="match status" value="1"/>
</dbReference>
<dbReference type="Gene3D" id="3.40.50.10610">
    <property type="entry name" value="ABC-type transport auxiliary lipoprotein component"/>
    <property type="match status" value="1"/>
</dbReference>
<evidence type="ECO:0000313" key="2">
    <source>
        <dbReference type="Proteomes" id="UP000595917"/>
    </source>
</evidence>
<reference evidence="1" key="1">
    <citation type="submission" date="2021-01" db="EMBL/GenBank/DDBJ databases">
        <title>Description of Breznakiella homolactica.</title>
        <authorList>
            <person name="Song Y."/>
            <person name="Brune A."/>
        </authorList>
    </citation>
    <scope>NUCLEOTIDE SEQUENCE</scope>
    <source>
        <strain evidence="1">RmG30</strain>
    </source>
</reference>
<gene>
    <name evidence="1" type="ORF">JFL75_20650</name>
</gene>
<dbReference type="Proteomes" id="UP000595917">
    <property type="component" value="Chromosome"/>
</dbReference>
<protein>
    <submittedName>
        <fullName evidence="1">Penicillin-binding protein activator LpoB</fullName>
    </submittedName>
</protein>
<organism evidence="1 2">
    <name type="scientific">Breznakiella homolactica</name>
    <dbReference type="NCBI Taxonomy" id="2798577"/>
    <lineage>
        <taxon>Bacteria</taxon>
        <taxon>Pseudomonadati</taxon>
        <taxon>Spirochaetota</taxon>
        <taxon>Spirochaetia</taxon>
        <taxon>Spirochaetales</taxon>
        <taxon>Breznakiellaceae</taxon>
        <taxon>Breznakiella</taxon>
    </lineage>
</organism>
<proteinExistence type="predicted"/>
<sequence length="213" mass="23180">MSGNPFLEVIVKIKTIAAAVLAGVILLAAGCSSNPKVTRVDADTQMDLSGYWNDTDVRIVCESLINDCLNSPRVAQASAQKRALPVIIVGRFRNDSDEHIDTTIISSRMEIAILNSGLADFVAAGDTRDDIRDERQQQQSWSSEETAKALANETGADFYLSGSVKTIIDQAGKTSTRTYFVSAELTDIESNRRIWIGQDDSIKKVIKTPGAKL</sequence>
<dbReference type="InterPro" id="IPR014094">
    <property type="entry name" value="LpoB"/>
</dbReference>
<dbReference type="KEGG" id="bhc:JFL75_20650"/>
<dbReference type="EMBL" id="CP067089">
    <property type="protein sequence ID" value="QQO09307.1"/>
    <property type="molecule type" value="Genomic_DNA"/>
</dbReference>
<name>A0A7T7XN55_9SPIR</name>
<accession>A0A7T7XN55</accession>
<keyword evidence="2" id="KW-1185">Reference proteome</keyword>